<protein>
    <submittedName>
        <fullName evidence="2">Extensin-like</fullName>
    </submittedName>
</protein>
<dbReference type="WBParaSite" id="MCU_012108-RA">
    <property type="protein sequence ID" value="MCU_012108-RA"/>
    <property type="gene ID" value="MCU_012108"/>
</dbReference>
<feature type="region of interest" description="Disordered" evidence="1">
    <location>
        <begin position="69"/>
        <end position="125"/>
    </location>
</feature>
<feature type="compositionally biased region" description="Low complexity" evidence="1">
    <location>
        <begin position="178"/>
        <end position="224"/>
    </location>
</feature>
<feature type="compositionally biased region" description="Pro residues" evidence="1">
    <location>
        <begin position="75"/>
        <end position="84"/>
    </location>
</feature>
<reference evidence="2" key="1">
    <citation type="submission" date="2019-11" db="UniProtKB">
        <authorList>
            <consortium name="WormBaseParasite"/>
        </authorList>
    </citation>
    <scope>IDENTIFICATION</scope>
</reference>
<accession>A0A5K3FW00</accession>
<proteinExistence type="predicted"/>
<dbReference type="AlphaFoldDB" id="A0A5K3FW00"/>
<evidence type="ECO:0000256" key="1">
    <source>
        <dbReference type="SAM" id="MobiDB-lite"/>
    </source>
</evidence>
<sequence length="224" mass="23427">MTSKPHSAQWCDLPPGDFHLCHFFETPKAGEFAERLLNLQLTLLATMNEEGDSPEKACIIANIMRSSEWNASTASPPPPMPVPAVLPQSESPPRGPSPFQPPTPQPSEPSQQPVPATNEPVDSKTATQELLVELATGPEPQVLSTKLPHAQCGRLHGASLTAFCPLQVHPPPPPHSPPAAAAAVSADEPPLDAAAAAAPPVEVQPPDTNPSSVSQLSCKLSSGV</sequence>
<feature type="compositionally biased region" description="Pro residues" evidence="1">
    <location>
        <begin position="168"/>
        <end position="177"/>
    </location>
</feature>
<evidence type="ECO:0000313" key="2">
    <source>
        <dbReference type="WBParaSite" id="MCU_012108-RA"/>
    </source>
</evidence>
<name>A0A5K3FW00_MESCO</name>
<feature type="region of interest" description="Disordered" evidence="1">
    <location>
        <begin position="168"/>
        <end position="224"/>
    </location>
</feature>
<feature type="compositionally biased region" description="Pro residues" evidence="1">
    <location>
        <begin position="93"/>
        <end position="107"/>
    </location>
</feature>
<organism evidence="2">
    <name type="scientific">Mesocestoides corti</name>
    <name type="common">Flatworm</name>
    <dbReference type="NCBI Taxonomy" id="53468"/>
    <lineage>
        <taxon>Eukaryota</taxon>
        <taxon>Metazoa</taxon>
        <taxon>Spiralia</taxon>
        <taxon>Lophotrochozoa</taxon>
        <taxon>Platyhelminthes</taxon>
        <taxon>Cestoda</taxon>
        <taxon>Eucestoda</taxon>
        <taxon>Cyclophyllidea</taxon>
        <taxon>Mesocestoididae</taxon>
        <taxon>Mesocestoides</taxon>
    </lineage>
</organism>